<dbReference type="InParanoid" id="B7QJZ2"/>
<evidence type="ECO:0000313" key="2">
    <source>
        <dbReference type="EnsemblMetazoa" id="ISCW014595-PA"/>
    </source>
</evidence>
<evidence type="ECO:0008006" key="4">
    <source>
        <dbReference type="Google" id="ProtNLM"/>
    </source>
</evidence>
<keyword evidence="3" id="KW-1185">Reference proteome</keyword>
<reference evidence="2" key="2">
    <citation type="submission" date="2020-05" db="UniProtKB">
        <authorList>
            <consortium name="EnsemblMetazoa"/>
        </authorList>
    </citation>
    <scope>IDENTIFICATION</scope>
    <source>
        <strain evidence="2">wikel</strain>
    </source>
</reference>
<dbReference type="OrthoDB" id="6437545at2759"/>
<evidence type="ECO:0000313" key="1">
    <source>
        <dbReference type="EMBL" id="EEC19164.1"/>
    </source>
</evidence>
<dbReference type="HOGENOM" id="CLU_1505114_0_0_1"/>
<sequence length="179" mass="20121">MRCAPEKSEVIRVHGGGICKSPGHIDLYLEGQKIMESNKTLILCFWIQCNLKASHTIQTLKSAMNQIWRIIKQITRSHKGMQEEDTLHLVQVLVISRLTYGTSYHYHSLNKRDQEQVDVIMRGAYKTALGLPVTTSNENLASLGIHNTFADLSDAVLASQKARVQNTVAGRAILHQTER</sequence>
<name>B7QJZ2_IXOSC</name>
<dbReference type="VEuPathDB" id="VectorBase:ISCW014595"/>
<reference evidence="1 3" key="1">
    <citation type="submission" date="2008-03" db="EMBL/GenBank/DDBJ databases">
        <title>Annotation of Ixodes scapularis.</title>
        <authorList>
            <consortium name="Ixodes scapularis Genome Project Consortium"/>
            <person name="Caler E."/>
            <person name="Hannick L.I."/>
            <person name="Bidwell S."/>
            <person name="Joardar V."/>
            <person name="Thiagarajan M."/>
            <person name="Amedeo P."/>
            <person name="Galinsky K.J."/>
            <person name="Schobel S."/>
            <person name="Inman J."/>
            <person name="Hostetler J."/>
            <person name="Miller J."/>
            <person name="Hammond M."/>
            <person name="Megy K."/>
            <person name="Lawson D."/>
            <person name="Kodira C."/>
            <person name="Sutton G."/>
            <person name="Meyer J."/>
            <person name="Hill C.A."/>
            <person name="Birren B."/>
            <person name="Nene V."/>
            <person name="Collins F."/>
            <person name="Alarcon-Chaidez F."/>
            <person name="Wikel S."/>
            <person name="Strausberg R."/>
        </authorList>
    </citation>
    <scope>NUCLEOTIDE SEQUENCE [LARGE SCALE GENOMIC DNA]</scope>
    <source>
        <strain evidence="3">Wikel</strain>
        <strain evidence="1">Wikel colony</strain>
    </source>
</reference>
<dbReference type="VEuPathDB" id="VectorBase:ISCP_013527"/>
<organism>
    <name type="scientific">Ixodes scapularis</name>
    <name type="common">Black-legged tick</name>
    <name type="synonym">Deer tick</name>
    <dbReference type="NCBI Taxonomy" id="6945"/>
    <lineage>
        <taxon>Eukaryota</taxon>
        <taxon>Metazoa</taxon>
        <taxon>Ecdysozoa</taxon>
        <taxon>Arthropoda</taxon>
        <taxon>Chelicerata</taxon>
        <taxon>Arachnida</taxon>
        <taxon>Acari</taxon>
        <taxon>Parasitiformes</taxon>
        <taxon>Ixodida</taxon>
        <taxon>Ixodoidea</taxon>
        <taxon>Ixodidae</taxon>
        <taxon>Ixodinae</taxon>
        <taxon>Ixodes</taxon>
    </lineage>
</organism>
<accession>B7QJZ2</accession>
<dbReference type="EnsemblMetazoa" id="ISCW014595-RA">
    <property type="protein sequence ID" value="ISCW014595-PA"/>
    <property type="gene ID" value="ISCW014595"/>
</dbReference>
<dbReference type="EMBL" id="DS955590">
    <property type="protein sequence ID" value="EEC19164.1"/>
    <property type="molecule type" value="Genomic_DNA"/>
</dbReference>
<gene>
    <name evidence="1" type="ORF">IscW_ISCW014595</name>
</gene>
<evidence type="ECO:0000313" key="3">
    <source>
        <dbReference type="Proteomes" id="UP000001555"/>
    </source>
</evidence>
<protein>
    <recommendedName>
        <fullName evidence="4">Tick transposon</fullName>
    </recommendedName>
</protein>
<dbReference type="VEuPathDB" id="VectorBase:ISCI014595"/>
<dbReference type="EMBL" id="ABJB011116266">
    <property type="status" value="NOT_ANNOTATED_CDS"/>
    <property type="molecule type" value="Genomic_DNA"/>
</dbReference>
<dbReference type="Proteomes" id="UP000001555">
    <property type="component" value="Unassembled WGS sequence"/>
</dbReference>
<dbReference type="PaxDb" id="6945-B7QJZ2"/>
<dbReference type="AlphaFoldDB" id="B7QJZ2"/>
<proteinExistence type="predicted"/>